<sequence>MKPEEFLTDSPLGRAVYERVRAVLAAVGGADVRVTVSQIGFRRRRGFAWLWLPGRYLAHPAADVVLSIALDREEPSPRWKEVAHPSRRHWVHHLELRDAAEVDDEVTGWLREAAALAG</sequence>
<accession>A0A285ELU3</accession>
<dbReference type="Pfam" id="PF18899">
    <property type="entry name" value="DUF5655"/>
    <property type="match status" value="1"/>
</dbReference>
<dbReference type="AlphaFoldDB" id="A0A285ELU3"/>
<gene>
    <name evidence="2" type="ORF">SAMN06893097_11416</name>
</gene>
<dbReference type="InterPro" id="IPR043714">
    <property type="entry name" value="DUF5655"/>
</dbReference>
<organism evidence="2 3">
    <name type="scientific">Geodermatophilus sabuli</name>
    <dbReference type="NCBI Taxonomy" id="1564158"/>
    <lineage>
        <taxon>Bacteria</taxon>
        <taxon>Bacillati</taxon>
        <taxon>Actinomycetota</taxon>
        <taxon>Actinomycetes</taxon>
        <taxon>Geodermatophilales</taxon>
        <taxon>Geodermatophilaceae</taxon>
        <taxon>Geodermatophilus</taxon>
    </lineage>
</organism>
<dbReference type="EMBL" id="OBDO01000014">
    <property type="protein sequence ID" value="SNX99056.1"/>
    <property type="molecule type" value="Genomic_DNA"/>
</dbReference>
<name>A0A285ELU3_9ACTN</name>
<dbReference type="RefSeq" id="WP_216359904.1">
    <property type="nucleotide sequence ID" value="NZ_JACHXB010000002.1"/>
</dbReference>
<evidence type="ECO:0000259" key="1">
    <source>
        <dbReference type="Pfam" id="PF18899"/>
    </source>
</evidence>
<dbReference type="Proteomes" id="UP000219514">
    <property type="component" value="Unassembled WGS sequence"/>
</dbReference>
<keyword evidence="3" id="KW-1185">Reference proteome</keyword>
<reference evidence="2 3" key="1">
    <citation type="submission" date="2017-09" db="EMBL/GenBank/DDBJ databases">
        <authorList>
            <person name="Ehlers B."/>
            <person name="Leendertz F.H."/>
        </authorList>
    </citation>
    <scope>NUCLEOTIDE SEQUENCE [LARGE SCALE GENOMIC DNA]</scope>
    <source>
        <strain evidence="2 3">DSM 46844</strain>
    </source>
</reference>
<evidence type="ECO:0000313" key="2">
    <source>
        <dbReference type="EMBL" id="SNX99056.1"/>
    </source>
</evidence>
<feature type="domain" description="DUF5655" evidence="1">
    <location>
        <begin position="14"/>
        <end position="113"/>
    </location>
</feature>
<proteinExistence type="predicted"/>
<protein>
    <recommendedName>
        <fullName evidence="1">DUF5655 domain-containing protein</fullName>
    </recommendedName>
</protein>
<evidence type="ECO:0000313" key="3">
    <source>
        <dbReference type="Proteomes" id="UP000219514"/>
    </source>
</evidence>